<feature type="chain" id="PRO_5004651571" evidence="7">
    <location>
        <begin position="23"/>
        <end position="116"/>
    </location>
</feature>
<keyword evidence="7" id="KW-0732">Signal</keyword>
<evidence type="ECO:0000256" key="3">
    <source>
        <dbReference type="ARBA" id="ARBA00022692"/>
    </source>
</evidence>
<dbReference type="eggNOG" id="ENOG502S8V0">
    <property type="taxonomic scope" value="Eukaryota"/>
</dbReference>
<proteinExistence type="inferred from homology"/>
<dbReference type="STRING" id="1076935.U4LQW4"/>
<feature type="transmembrane region" description="Helical" evidence="6">
    <location>
        <begin position="44"/>
        <end position="64"/>
    </location>
</feature>
<dbReference type="OMA" id="YGFWDIR"/>
<dbReference type="GO" id="GO:0034975">
    <property type="term" value="P:protein folding in endoplasmic reticulum"/>
    <property type="evidence" value="ECO:0007669"/>
    <property type="project" value="TreeGrafter"/>
</dbReference>
<dbReference type="AlphaFoldDB" id="U4LQW4"/>
<name>U4LQW4_PYROM</name>
<protein>
    <submittedName>
        <fullName evidence="8">Uncharacterized protein</fullName>
    </submittedName>
</protein>
<evidence type="ECO:0000256" key="6">
    <source>
        <dbReference type="SAM" id="Phobius"/>
    </source>
</evidence>
<sequence length="116" mass="12802">MTVLSTSLLLTAALLLTHSCYSAHEHSSLSPTSAANPSTMPLDIQIETVIAALLALIGIVLSGGKDQLREIQQRVWMGRLEREKGAGPWSMLEERVGFLDIRERRREFGEWAKGGK</sequence>
<accession>U4LQW4</accession>
<dbReference type="Proteomes" id="UP000018144">
    <property type="component" value="Unassembled WGS sequence"/>
</dbReference>
<reference evidence="8 9" key="1">
    <citation type="journal article" date="2013" name="PLoS Genet.">
        <title>The genome and development-dependent transcriptomes of Pyronema confluens: a window into fungal evolution.</title>
        <authorList>
            <person name="Traeger S."/>
            <person name="Altegoer F."/>
            <person name="Freitag M."/>
            <person name="Gabaldon T."/>
            <person name="Kempken F."/>
            <person name="Kumar A."/>
            <person name="Marcet-Houben M."/>
            <person name="Poggeler S."/>
            <person name="Stajich J.E."/>
            <person name="Nowrousian M."/>
        </authorList>
    </citation>
    <scope>NUCLEOTIDE SEQUENCE [LARGE SCALE GENOMIC DNA]</scope>
    <source>
        <strain evidence="9">CBS 100304</strain>
        <tissue evidence="8">Vegetative mycelium</tissue>
    </source>
</reference>
<evidence type="ECO:0000256" key="2">
    <source>
        <dbReference type="ARBA" id="ARBA00006109"/>
    </source>
</evidence>
<evidence type="ECO:0000256" key="5">
    <source>
        <dbReference type="ARBA" id="ARBA00023136"/>
    </source>
</evidence>
<feature type="signal peptide" evidence="7">
    <location>
        <begin position="1"/>
        <end position="22"/>
    </location>
</feature>
<comment type="similarity">
    <text evidence="2">Belongs to the membrane magnesium transporter (TC 1.A.67) family.</text>
</comment>
<dbReference type="PANTHER" id="PTHR28144:SF1">
    <property type="entry name" value="ER MEMBRANE PROTEIN COMPLEX SUBUNIT 5"/>
    <property type="match status" value="1"/>
</dbReference>
<evidence type="ECO:0000256" key="7">
    <source>
        <dbReference type="SAM" id="SignalP"/>
    </source>
</evidence>
<evidence type="ECO:0000313" key="8">
    <source>
        <dbReference type="EMBL" id="CCX33959.1"/>
    </source>
</evidence>
<evidence type="ECO:0000313" key="9">
    <source>
        <dbReference type="Proteomes" id="UP000018144"/>
    </source>
</evidence>
<gene>
    <name evidence="8" type="ORF">PCON_02222</name>
</gene>
<dbReference type="OrthoDB" id="44756at2759"/>
<evidence type="ECO:0000256" key="4">
    <source>
        <dbReference type="ARBA" id="ARBA00022989"/>
    </source>
</evidence>
<dbReference type="PANTHER" id="PTHR28144">
    <property type="entry name" value="ER MEMBRANE PROTEIN COMPLEX SUBUNIT 5"/>
    <property type="match status" value="1"/>
</dbReference>
<dbReference type="Pfam" id="PF10270">
    <property type="entry name" value="MMgT"/>
    <property type="match status" value="1"/>
</dbReference>
<keyword evidence="4 6" id="KW-1133">Transmembrane helix</keyword>
<organism evidence="8 9">
    <name type="scientific">Pyronema omphalodes (strain CBS 100304)</name>
    <name type="common">Pyronema confluens</name>
    <dbReference type="NCBI Taxonomy" id="1076935"/>
    <lineage>
        <taxon>Eukaryota</taxon>
        <taxon>Fungi</taxon>
        <taxon>Dikarya</taxon>
        <taxon>Ascomycota</taxon>
        <taxon>Pezizomycotina</taxon>
        <taxon>Pezizomycetes</taxon>
        <taxon>Pezizales</taxon>
        <taxon>Pyronemataceae</taxon>
        <taxon>Pyronema</taxon>
    </lineage>
</organism>
<dbReference type="InterPro" id="IPR018937">
    <property type="entry name" value="MMgT"/>
</dbReference>
<keyword evidence="9" id="KW-1185">Reference proteome</keyword>
<keyword evidence="5 6" id="KW-0472">Membrane</keyword>
<dbReference type="GO" id="GO:0072546">
    <property type="term" value="C:EMC complex"/>
    <property type="evidence" value="ECO:0007669"/>
    <property type="project" value="TreeGrafter"/>
</dbReference>
<dbReference type="InterPro" id="IPR053279">
    <property type="entry name" value="EMC_subunit"/>
</dbReference>
<keyword evidence="3 6" id="KW-0812">Transmembrane</keyword>
<comment type="subcellular location">
    <subcellularLocation>
        <location evidence="1">Endomembrane system</location>
        <topology evidence="1">Multi-pass membrane protein</topology>
    </subcellularLocation>
</comment>
<evidence type="ECO:0000256" key="1">
    <source>
        <dbReference type="ARBA" id="ARBA00004127"/>
    </source>
</evidence>
<dbReference type="EMBL" id="HF936260">
    <property type="protein sequence ID" value="CCX33959.1"/>
    <property type="molecule type" value="Genomic_DNA"/>
</dbReference>